<sequence>MFMSESQIIEVQTADWHGQHLLVPRETLLAAVESGKVLYFPHLRFVIEGGEQALLDPAIADPKRKNISLAPNGGALHGASGDAVTQSAVRALVSRYQLNARELIDGLFPEYTGKLRVAPTSLRLHRVETRKTSWRKDDSRLHVDAFPSRPNYGERILRVFTNVNPHGEPRVWRVGEPFEDVARRFLPHIPKFVPGAAWLLQLLHVTKTRRSEYDHLMLHLHDAMKADLDYQRNAPQQTVPFAPGSVWVCFSDQTSHAVMSGQFMLEQTFFLPVRSMVQPQRAPLGILERLAGHALV</sequence>
<reference evidence="1" key="1">
    <citation type="journal article" date="2010" name="Angew. Chem. Int. Ed.">
        <title>An Unusual Galactofuranose Lipopolysaccharide That Ensures the Intra-cellular Survival of Toxin-Producing Bacteria in Their Fungal Host.</title>
        <authorList>
            <person name="Leone M.R."/>
            <person name="Lackner G."/>
            <person name="Silipo A."/>
            <person name="Lanzetta R."/>
            <person name="Molinaro A."/>
            <person name="Hertweck C."/>
        </authorList>
    </citation>
    <scope>NUCLEOTIDE SEQUENCE</scope>
    <source>
        <strain evidence="1">HKI-0454</strain>
    </source>
</reference>
<protein>
    <submittedName>
        <fullName evidence="1">Uncharacterized protein wbxY</fullName>
    </submittedName>
</protein>
<proteinExistence type="predicted"/>
<dbReference type="Pfam" id="PF11004">
    <property type="entry name" value="Kdo_hydroxy"/>
    <property type="match status" value="1"/>
</dbReference>
<name>E0WFB6_9BURK</name>
<organism evidence="1">
    <name type="scientific">Mycetohabitans rhizoxinica</name>
    <dbReference type="NCBI Taxonomy" id="412963"/>
    <lineage>
        <taxon>Bacteria</taxon>
        <taxon>Pseudomonadati</taxon>
        <taxon>Pseudomonadota</taxon>
        <taxon>Betaproteobacteria</taxon>
        <taxon>Burkholderiales</taxon>
        <taxon>Burkholderiaceae</taxon>
        <taxon>Mycetohabitans</taxon>
    </lineage>
</organism>
<dbReference type="InterPro" id="IPR021266">
    <property type="entry name" value="Kdo_hydroxlase"/>
</dbReference>
<dbReference type="EMBL" id="FN688735">
    <property type="protein sequence ID" value="CBK52842.1"/>
    <property type="molecule type" value="Genomic_DNA"/>
</dbReference>
<gene>
    <name evidence="1" type="primary">wbxY</name>
</gene>
<accession>E0WFB6</accession>
<dbReference type="OMA" id="WRKDDTR"/>
<dbReference type="AlphaFoldDB" id="E0WFB6"/>
<evidence type="ECO:0000313" key="1">
    <source>
        <dbReference type="EMBL" id="CBK52842.1"/>
    </source>
</evidence>